<reference evidence="1" key="1">
    <citation type="submission" date="2014-12" db="EMBL/GenBank/DDBJ databases">
        <title>Insight into the proteome of Arion vulgaris.</title>
        <authorList>
            <person name="Aradska J."/>
            <person name="Bulat T."/>
            <person name="Smidak R."/>
            <person name="Sarate P."/>
            <person name="Gangsoo J."/>
            <person name="Sialana F."/>
            <person name="Bilban M."/>
            <person name="Lubec G."/>
        </authorList>
    </citation>
    <scope>NUCLEOTIDE SEQUENCE</scope>
    <source>
        <tissue evidence="1">Skin</tissue>
    </source>
</reference>
<protein>
    <submittedName>
        <fullName evidence="1">Uncharacterized protein</fullName>
    </submittedName>
</protein>
<feature type="non-terminal residue" evidence="1">
    <location>
        <position position="85"/>
    </location>
</feature>
<gene>
    <name evidence="1" type="primary">ORF10469</name>
</gene>
<organism evidence="1">
    <name type="scientific">Arion vulgaris</name>
    <dbReference type="NCBI Taxonomy" id="1028688"/>
    <lineage>
        <taxon>Eukaryota</taxon>
        <taxon>Metazoa</taxon>
        <taxon>Spiralia</taxon>
        <taxon>Lophotrochozoa</taxon>
        <taxon>Mollusca</taxon>
        <taxon>Gastropoda</taxon>
        <taxon>Heterobranchia</taxon>
        <taxon>Euthyneura</taxon>
        <taxon>Panpulmonata</taxon>
        <taxon>Eupulmonata</taxon>
        <taxon>Stylommatophora</taxon>
        <taxon>Helicina</taxon>
        <taxon>Arionoidea</taxon>
        <taxon>Arionidae</taxon>
        <taxon>Arion</taxon>
    </lineage>
</organism>
<sequence>FSIFERVLVSTLLSLTDIPFCMFIPYFRSVGCGHIILKLLTTTSSRVKCCMVSGIYFDKCNTYETYQQLTNTFRYYMILCHRARA</sequence>
<accession>A0A0B6Y486</accession>
<name>A0A0B6Y486_9EUPU</name>
<dbReference type="AlphaFoldDB" id="A0A0B6Y486"/>
<proteinExistence type="predicted"/>
<feature type="non-terminal residue" evidence="1">
    <location>
        <position position="1"/>
    </location>
</feature>
<evidence type="ECO:0000313" key="1">
    <source>
        <dbReference type="EMBL" id="CEK50340.1"/>
    </source>
</evidence>
<dbReference type="EMBL" id="HACG01003475">
    <property type="protein sequence ID" value="CEK50340.1"/>
    <property type="molecule type" value="Transcribed_RNA"/>
</dbReference>